<dbReference type="PANTHER" id="PTHR42770">
    <property type="entry name" value="AMINO ACID TRANSPORTER-RELATED"/>
    <property type="match status" value="1"/>
</dbReference>
<evidence type="ECO:0000256" key="2">
    <source>
        <dbReference type="ARBA" id="ARBA00008220"/>
    </source>
</evidence>
<dbReference type="PIRSF" id="PIRSF006060">
    <property type="entry name" value="AA_transporter"/>
    <property type="match status" value="1"/>
</dbReference>
<dbReference type="Proteomes" id="UP001305421">
    <property type="component" value="Chromosome"/>
</dbReference>
<evidence type="ECO:0000256" key="4">
    <source>
        <dbReference type="ARBA" id="ARBA00022475"/>
    </source>
</evidence>
<proteinExistence type="inferred from homology"/>
<feature type="transmembrane region" description="Helical" evidence="9">
    <location>
        <begin position="359"/>
        <end position="380"/>
    </location>
</feature>
<evidence type="ECO:0000256" key="9">
    <source>
        <dbReference type="SAM" id="Phobius"/>
    </source>
</evidence>
<gene>
    <name evidence="10" type="ORF">PDM28_09200</name>
</gene>
<dbReference type="InterPro" id="IPR002293">
    <property type="entry name" value="AA/rel_permease1"/>
</dbReference>
<evidence type="ECO:0000256" key="3">
    <source>
        <dbReference type="ARBA" id="ARBA00022448"/>
    </source>
</evidence>
<evidence type="ECO:0000256" key="6">
    <source>
        <dbReference type="ARBA" id="ARBA00022970"/>
    </source>
</evidence>
<organism evidence="10 11">
    <name type="scientific">Stenotrophomonas aracearum</name>
    <dbReference type="NCBI Taxonomy" id="3003272"/>
    <lineage>
        <taxon>Bacteria</taxon>
        <taxon>Pseudomonadati</taxon>
        <taxon>Pseudomonadota</taxon>
        <taxon>Gammaproteobacteria</taxon>
        <taxon>Lysobacterales</taxon>
        <taxon>Lysobacteraceae</taxon>
        <taxon>Stenotrophomonas</taxon>
    </lineage>
</organism>
<keyword evidence="6" id="KW-0029">Amino-acid transport</keyword>
<evidence type="ECO:0000313" key="10">
    <source>
        <dbReference type="EMBL" id="WNH50445.1"/>
    </source>
</evidence>
<feature type="transmembrane region" description="Helical" evidence="9">
    <location>
        <begin position="41"/>
        <end position="62"/>
    </location>
</feature>
<keyword evidence="3" id="KW-0813">Transport</keyword>
<feature type="transmembrane region" description="Helical" evidence="9">
    <location>
        <begin position="234"/>
        <end position="258"/>
    </location>
</feature>
<protein>
    <submittedName>
        <fullName evidence="10">Basic amino acid/polyamine antiporter</fullName>
    </submittedName>
</protein>
<comment type="subcellular location">
    <subcellularLocation>
        <location evidence="1">Cell membrane</location>
        <topology evidence="1">Multi-pass membrane protein</topology>
    </subcellularLocation>
</comment>
<comment type="similarity">
    <text evidence="2">Belongs to the amino acid-polyamine-organocation (APC) superfamily. Basic amino acid/polyamine antiporter (APA) (TC 2.A.3.2) family.</text>
</comment>
<feature type="transmembrane region" description="Helical" evidence="9">
    <location>
        <begin position="278"/>
        <end position="300"/>
    </location>
</feature>
<feature type="transmembrane region" description="Helical" evidence="9">
    <location>
        <begin position="127"/>
        <end position="146"/>
    </location>
</feature>
<feature type="transmembrane region" description="Helical" evidence="9">
    <location>
        <begin position="12"/>
        <end position="35"/>
    </location>
</feature>
<keyword evidence="7 9" id="KW-1133">Transmembrane helix</keyword>
<evidence type="ECO:0000256" key="1">
    <source>
        <dbReference type="ARBA" id="ARBA00004651"/>
    </source>
</evidence>
<dbReference type="RefSeq" id="WP_102946812.1">
    <property type="nucleotide sequence ID" value="NZ_CP115543.1"/>
</dbReference>
<keyword evidence="4" id="KW-1003">Cell membrane</keyword>
<dbReference type="InterPro" id="IPR050367">
    <property type="entry name" value="APC_superfamily"/>
</dbReference>
<dbReference type="Gene3D" id="1.20.1740.10">
    <property type="entry name" value="Amino acid/polyamine transporter I"/>
    <property type="match status" value="1"/>
</dbReference>
<feature type="transmembrane region" description="Helical" evidence="9">
    <location>
        <begin position="446"/>
        <end position="468"/>
    </location>
</feature>
<feature type="transmembrane region" description="Helical" evidence="9">
    <location>
        <begin position="198"/>
        <end position="222"/>
    </location>
</feature>
<feature type="transmembrane region" description="Helical" evidence="9">
    <location>
        <begin position="334"/>
        <end position="353"/>
    </location>
</feature>
<keyword evidence="5 9" id="KW-0812">Transmembrane</keyword>
<keyword evidence="8 9" id="KW-0472">Membrane</keyword>
<sequence>MAPTAGDRRLSLLELTALVVGSMIGSGIFALPGAFGNTTGVYGALLAWLIAGTGMLMLAFVFQSLSRLKPELDTGIYAYAKAGFGDYAGLLSAVGYWLGCCLADVACLILIKATLGQYFPALGDGTTVIAILSASLLLWGFHFLILRGIKEAALINTIATVAKLVPLAVFVVFLFIGFRADVFALNLWGFEPPAASTLWQQTRGTLLLTVFVFVGIEGASVYSRYARRREDVGIATVAGFLGVLCLLVMVTILSYGVLLRPDLAALATPSMAGVMEAIAGRWGALFISIGLLVSVLGNYLSWSLLAAEVLHSAALNDAMPRALARENKAGVPDAALWLTNGVIQAFLLVSWFADYAFTLALKMTSAMTLVPYLLVAAYQLKLSLAGEGGHARMRWIAGIATAYAAAMLLSGGSRYLLLSSLLYVPGSILFWVWQRQRGIAFRPLELLVLVVLCTMAVMALVGMGSGWLRL</sequence>
<evidence type="ECO:0000313" key="11">
    <source>
        <dbReference type="Proteomes" id="UP001305421"/>
    </source>
</evidence>
<dbReference type="PANTHER" id="PTHR42770:SF4">
    <property type="entry name" value="ARGININE_ORNITHINE ANTIPORTER-RELATED"/>
    <property type="match status" value="1"/>
</dbReference>
<feature type="transmembrane region" description="Helical" evidence="9">
    <location>
        <begin position="392"/>
        <end position="409"/>
    </location>
</feature>
<feature type="transmembrane region" description="Helical" evidence="9">
    <location>
        <begin position="415"/>
        <end position="434"/>
    </location>
</feature>
<feature type="transmembrane region" description="Helical" evidence="9">
    <location>
        <begin position="153"/>
        <end position="178"/>
    </location>
</feature>
<dbReference type="NCBIfam" id="TIGR00905">
    <property type="entry name" value="2A0302"/>
    <property type="match status" value="1"/>
</dbReference>
<reference evidence="10 11" key="1">
    <citation type="submission" date="2022-12" db="EMBL/GenBank/DDBJ databases">
        <title>Two new species, Stenotrophomonas aracearum and Stenotrophomonas oahuensis, isolated from Anthurium (Araceae family) in Hawaii.</title>
        <authorList>
            <person name="Chunag S.C."/>
            <person name="Dobhal S."/>
            <person name="Alvarez A."/>
            <person name="Arif M."/>
        </authorList>
    </citation>
    <scope>NUCLEOTIDE SEQUENCE [LARGE SCALE GENOMIC DNA]</scope>
    <source>
        <strain evidence="10 11">A5588</strain>
    </source>
</reference>
<keyword evidence="11" id="KW-1185">Reference proteome</keyword>
<dbReference type="Pfam" id="PF13520">
    <property type="entry name" value="AA_permease_2"/>
    <property type="match status" value="1"/>
</dbReference>
<accession>A0ABY9YID4</accession>
<dbReference type="InterPro" id="IPR004754">
    <property type="entry name" value="Amino_acid_antiprt"/>
</dbReference>
<name>A0ABY9YID4_9GAMM</name>
<evidence type="ECO:0000256" key="8">
    <source>
        <dbReference type="ARBA" id="ARBA00023136"/>
    </source>
</evidence>
<feature type="transmembrane region" description="Helical" evidence="9">
    <location>
        <begin position="94"/>
        <end position="115"/>
    </location>
</feature>
<dbReference type="EMBL" id="CP115543">
    <property type="protein sequence ID" value="WNH50445.1"/>
    <property type="molecule type" value="Genomic_DNA"/>
</dbReference>
<evidence type="ECO:0000256" key="7">
    <source>
        <dbReference type="ARBA" id="ARBA00022989"/>
    </source>
</evidence>
<evidence type="ECO:0000256" key="5">
    <source>
        <dbReference type="ARBA" id="ARBA00022692"/>
    </source>
</evidence>